<dbReference type="OMA" id="YVLESVN"/>
<dbReference type="SUPFAM" id="SSF102588">
    <property type="entry name" value="LmbE-like"/>
    <property type="match status" value="1"/>
</dbReference>
<dbReference type="Proteomes" id="UP000189513">
    <property type="component" value="Unassembled WGS sequence"/>
</dbReference>
<comment type="caution">
    <text evidence="3">The sequence shown here is derived from an EMBL/GenBank/DDBJ whole genome shotgun (WGS) entry which is preliminary data.</text>
</comment>
<dbReference type="VEuPathDB" id="FungiDB:BON22_3249"/>
<dbReference type="EC" id="3.5.1.89" evidence="2"/>
<dbReference type="Pfam" id="PF02585">
    <property type="entry name" value="PIG-L"/>
    <property type="match status" value="1"/>
</dbReference>
<dbReference type="InterPro" id="IPR024078">
    <property type="entry name" value="LmbE-like_dom_sf"/>
</dbReference>
<evidence type="ECO:0000256" key="2">
    <source>
        <dbReference type="ARBA" id="ARBA00012176"/>
    </source>
</evidence>
<dbReference type="PANTHER" id="PTHR12993">
    <property type="entry name" value="N-ACETYLGLUCOSAMINYL-PHOSPHATIDYLINOSITOL DE-N-ACETYLASE-RELATED"/>
    <property type="match status" value="1"/>
</dbReference>
<dbReference type="GO" id="GO:0005783">
    <property type="term" value="C:endoplasmic reticulum"/>
    <property type="evidence" value="ECO:0007669"/>
    <property type="project" value="TreeGrafter"/>
</dbReference>
<comment type="similarity">
    <text evidence="1">Belongs to the PIGL family.</text>
</comment>
<sequence length="296" mass="33864">MSSLFSVRNAPSSANLSEVNDMLRMIFKIFIFSFGLWALLSTTLPHLFPQVILQRELPLDLQNKSIQLLIAHPDDEVMFFGPTIIELLKPEYENNLSVTCFSTGNDQGLGPIRADELRRSLEILGVGSNFEVIDDEKNFKDSMSIEWESNKILKYVSADTDIILTFDDAGISNHPNHISLYKAAIQSGKVVYTLKSWSFIEKYSSMLYTNVRLLIDLIELAVRINFEQDSWYQDLKQKFSNLWTVSGNINIYTDLPGSVLVVSAMVNGHKSQMVWFRYGWLLTSRYLNANELVRIQ</sequence>
<dbReference type="GO" id="GO:0006506">
    <property type="term" value="P:GPI anchor biosynthetic process"/>
    <property type="evidence" value="ECO:0007669"/>
    <property type="project" value="UniProtKB-UniPathway"/>
</dbReference>
<dbReference type="UniPathway" id="UPA00196"/>
<dbReference type="GO" id="GO:0000225">
    <property type="term" value="F:N-acetylglucosaminylphosphatidylinositol deacetylase activity"/>
    <property type="evidence" value="ECO:0007669"/>
    <property type="project" value="UniProtKB-EC"/>
</dbReference>
<proteinExistence type="inferred from homology"/>
<dbReference type="EMBL" id="MPUK01000005">
    <property type="protein sequence ID" value="ONH67163.1"/>
    <property type="molecule type" value="Genomic_DNA"/>
</dbReference>
<accession>A0A1V2L5K7</accession>
<dbReference type="PANTHER" id="PTHR12993:SF11">
    <property type="entry name" value="N-ACETYLGLUCOSAMINYL-PHOSPHATIDYLINOSITOL DE-N-ACETYLASE"/>
    <property type="match status" value="1"/>
</dbReference>
<dbReference type="STRING" id="36022.A0A1V2L5K7"/>
<organism evidence="3 4">
    <name type="scientific">Cyberlindnera fabianii</name>
    <name type="common">Yeast</name>
    <name type="synonym">Hansenula fabianii</name>
    <dbReference type="NCBI Taxonomy" id="36022"/>
    <lineage>
        <taxon>Eukaryota</taxon>
        <taxon>Fungi</taxon>
        <taxon>Dikarya</taxon>
        <taxon>Ascomycota</taxon>
        <taxon>Saccharomycotina</taxon>
        <taxon>Saccharomycetes</taxon>
        <taxon>Phaffomycetales</taxon>
        <taxon>Phaffomycetaceae</taxon>
        <taxon>Cyberlindnera</taxon>
    </lineage>
</organism>
<gene>
    <name evidence="3" type="ORF">BON22_3249</name>
</gene>
<dbReference type="AlphaFoldDB" id="A0A1V2L5K7"/>
<dbReference type="Gene3D" id="3.40.50.10320">
    <property type="entry name" value="LmbE-like"/>
    <property type="match status" value="1"/>
</dbReference>
<protein>
    <recommendedName>
        <fullName evidence="2">N-acetylglucosaminylphosphatidylinositol deacetylase</fullName>
        <ecNumber evidence="2">3.5.1.89</ecNumber>
    </recommendedName>
</protein>
<evidence type="ECO:0000313" key="3">
    <source>
        <dbReference type="EMBL" id="ONH67163.1"/>
    </source>
</evidence>
<evidence type="ECO:0000313" key="4">
    <source>
        <dbReference type="Proteomes" id="UP000189513"/>
    </source>
</evidence>
<keyword evidence="4" id="KW-1185">Reference proteome</keyword>
<dbReference type="GO" id="GO:0016020">
    <property type="term" value="C:membrane"/>
    <property type="evidence" value="ECO:0007669"/>
    <property type="project" value="GOC"/>
</dbReference>
<dbReference type="InterPro" id="IPR003737">
    <property type="entry name" value="GlcNAc_PI_deacetylase-related"/>
</dbReference>
<name>A0A1V2L5K7_CYBFA</name>
<reference evidence="4" key="1">
    <citation type="journal article" date="2017" name="Genome Announc.">
        <title>Genome sequences of Cyberlindnera fabianii 65, Pichia kudriavzevii 129, and Saccharomyces cerevisiae 131 isolated from fermented masau fruits in Zimbabwe.</title>
        <authorList>
            <person name="van Rijswijck I.M.H."/>
            <person name="Derks M.F.L."/>
            <person name="Abee T."/>
            <person name="de Ridder D."/>
            <person name="Smid E.J."/>
        </authorList>
    </citation>
    <scope>NUCLEOTIDE SEQUENCE [LARGE SCALE GENOMIC DNA]</scope>
    <source>
        <strain evidence="4">65</strain>
    </source>
</reference>
<evidence type="ECO:0000256" key="1">
    <source>
        <dbReference type="ARBA" id="ARBA00006066"/>
    </source>
</evidence>